<dbReference type="InterPro" id="IPR001845">
    <property type="entry name" value="HTH_ArsR_DNA-bd_dom"/>
</dbReference>
<dbReference type="GO" id="GO:0003700">
    <property type="term" value="F:DNA-binding transcription factor activity"/>
    <property type="evidence" value="ECO:0007669"/>
    <property type="project" value="InterPro"/>
</dbReference>
<dbReference type="PANTHER" id="PTHR39168">
    <property type="entry name" value="TRANSCRIPTIONAL REGULATOR-RELATED"/>
    <property type="match status" value="1"/>
</dbReference>
<dbReference type="InterPro" id="IPR052543">
    <property type="entry name" value="HTH_Metal-responsive_Reg"/>
</dbReference>
<dbReference type="InterPro" id="IPR036388">
    <property type="entry name" value="WH-like_DNA-bd_sf"/>
</dbReference>
<comment type="caution">
    <text evidence="2">The sequence shown here is derived from an EMBL/GenBank/DDBJ whole genome shotgun (WGS) entry which is preliminary data.</text>
</comment>
<dbReference type="RefSeq" id="WP_133610221.1">
    <property type="nucleotide sequence ID" value="NZ_SNXW01000008.1"/>
</dbReference>
<dbReference type="SMART" id="SM00418">
    <property type="entry name" value="HTH_ARSR"/>
    <property type="match status" value="1"/>
</dbReference>
<dbReference type="PANTHER" id="PTHR39168:SF1">
    <property type="entry name" value="TRANSCRIPTIONAL REGULATORY PROTEIN"/>
    <property type="match status" value="1"/>
</dbReference>
<reference evidence="2 3" key="1">
    <citation type="submission" date="2019-03" db="EMBL/GenBank/DDBJ databases">
        <title>Genomic Encyclopedia of Type Strains, Phase IV (KMG-IV): sequencing the most valuable type-strain genomes for metagenomic binning, comparative biology and taxonomic classification.</title>
        <authorList>
            <person name="Goeker M."/>
        </authorList>
    </citation>
    <scope>NUCLEOTIDE SEQUENCE [LARGE SCALE GENOMIC DNA]</scope>
    <source>
        <strain evidence="2 3">DSM 11901</strain>
    </source>
</reference>
<dbReference type="GO" id="GO:0032791">
    <property type="term" value="F:lead ion binding"/>
    <property type="evidence" value="ECO:0007669"/>
    <property type="project" value="TreeGrafter"/>
</dbReference>
<gene>
    <name evidence="2" type="ORF">EV672_10877</name>
</gene>
<feature type="domain" description="HTH arsR-type" evidence="1">
    <location>
        <begin position="1"/>
        <end position="96"/>
    </location>
</feature>
<protein>
    <submittedName>
        <fullName evidence="2">ArsR family transcriptional regulator</fullName>
    </submittedName>
</protein>
<dbReference type="Proteomes" id="UP000294593">
    <property type="component" value="Unassembled WGS sequence"/>
</dbReference>
<proteinExistence type="predicted"/>
<organism evidence="2 3">
    <name type="scientific">Aquabacterium commune</name>
    <dbReference type="NCBI Taxonomy" id="70586"/>
    <lineage>
        <taxon>Bacteria</taxon>
        <taxon>Pseudomonadati</taxon>
        <taxon>Pseudomonadota</taxon>
        <taxon>Betaproteobacteria</taxon>
        <taxon>Burkholderiales</taxon>
        <taxon>Aquabacterium</taxon>
    </lineage>
</organism>
<dbReference type="SUPFAM" id="SSF46785">
    <property type="entry name" value="Winged helix' DNA-binding domain"/>
    <property type="match status" value="1"/>
</dbReference>
<name>A0A4R6R642_9BURK</name>
<evidence type="ECO:0000313" key="3">
    <source>
        <dbReference type="Proteomes" id="UP000294593"/>
    </source>
</evidence>
<dbReference type="PROSITE" id="PS50987">
    <property type="entry name" value="HTH_ARSR_2"/>
    <property type="match status" value="1"/>
</dbReference>
<dbReference type="NCBIfam" id="NF033788">
    <property type="entry name" value="HTH_metalloreg"/>
    <property type="match status" value="1"/>
</dbReference>
<dbReference type="GO" id="GO:0010288">
    <property type="term" value="P:response to lead ion"/>
    <property type="evidence" value="ECO:0007669"/>
    <property type="project" value="TreeGrafter"/>
</dbReference>
<dbReference type="InterPro" id="IPR036390">
    <property type="entry name" value="WH_DNA-bd_sf"/>
</dbReference>
<sequence length="229" mass="25365">MNTPHEPRLARVAAIVADPARSRMLAYLLSGEYASASELAKAASVTPATASGHLGKLLDARFVVCEPRGRHRYYRLADADVAHALEALALVAERDGHDRAWAHPERVRLRLARCCYGHLAGQLGVSVFDALQRGERLRPTPSGFALTPSGQAWLQGWGMPPSVPNGRRRFAYRCLDWSERRDHLAGQLADELYQHFTAMGWLRRTASRAVDITVSGQRELLPRLHADGD</sequence>
<dbReference type="Pfam" id="PF12840">
    <property type="entry name" value="HTH_20"/>
    <property type="match status" value="1"/>
</dbReference>
<evidence type="ECO:0000259" key="1">
    <source>
        <dbReference type="PROSITE" id="PS50987"/>
    </source>
</evidence>
<dbReference type="CDD" id="cd00090">
    <property type="entry name" value="HTH_ARSR"/>
    <property type="match status" value="1"/>
</dbReference>
<dbReference type="GO" id="GO:0046686">
    <property type="term" value="P:response to cadmium ion"/>
    <property type="evidence" value="ECO:0007669"/>
    <property type="project" value="TreeGrafter"/>
</dbReference>
<dbReference type="GO" id="GO:0097063">
    <property type="term" value="F:cadmium ion sensor activity"/>
    <property type="evidence" value="ECO:0007669"/>
    <property type="project" value="TreeGrafter"/>
</dbReference>
<dbReference type="GO" id="GO:0003677">
    <property type="term" value="F:DNA binding"/>
    <property type="evidence" value="ECO:0007669"/>
    <property type="project" value="TreeGrafter"/>
</dbReference>
<dbReference type="EMBL" id="SNXW01000008">
    <property type="protein sequence ID" value="TDP81292.1"/>
    <property type="molecule type" value="Genomic_DNA"/>
</dbReference>
<dbReference type="Gene3D" id="1.10.10.10">
    <property type="entry name" value="Winged helix-like DNA-binding domain superfamily/Winged helix DNA-binding domain"/>
    <property type="match status" value="1"/>
</dbReference>
<dbReference type="InterPro" id="IPR011991">
    <property type="entry name" value="ArsR-like_HTH"/>
</dbReference>
<dbReference type="OrthoDB" id="9797716at2"/>
<accession>A0A4R6R642</accession>
<evidence type="ECO:0000313" key="2">
    <source>
        <dbReference type="EMBL" id="TDP81292.1"/>
    </source>
</evidence>
<dbReference type="AlphaFoldDB" id="A0A4R6R642"/>
<keyword evidence="3" id="KW-1185">Reference proteome</keyword>